<name>A0A6G9HE59_9VIRU</name>
<dbReference type="EMBL" id="MN604015">
    <property type="protein sequence ID" value="QIQ08539.1"/>
    <property type="molecule type" value="Genomic_DNA"/>
</dbReference>
<proteinExistence type="predicted"/>
<evidence type="ECO:0000313" key="1">
    <source>
        <dbReference type="EMBL" id="QIQ08539.1"/>
    </source>
</evidence>
<reference evidence="1" key="1">
    <citation type="journal article" date="2020" name="MBio">
        <title>A New Family of DNA Viruses Causing Disease in Crustaceans from Diverse Aquatic Biomes.</title>
        <authorList>
            <person name="Subramaniam K."/>
            <person name="Behringer D.C."/>
            <person name="Bojko J."/>
            <person name="Yutin N."/>
            <person name="Clark A.S."/>
            <person name="Bateman K.S."/>
            <person name="van Aerle R."/>
            <person name="Bass D."/>
            <person name="Kerr R.C."/>
            <person name="Koonin E.V."/>
            <person name="Stentiford G.D."/>
            <person name="Waltzek T.B."/>
        </authorList>
    </citation>
    <scope>NUCLEOTIDE SEQUENCE</scope>
</reference>
<gene>
    <name evidence="1" type="primary">ORF31</name>
</gene>
<accession>A0A6G9HE59</accession>
<organism evidence="1">
    <name type="scientific">Carcinus maenas virus 1</name>
    <dbReference type="NCBI Taxonomy" id="2704945"/>
    <lineage>
        <taxon>Viruses</taxon>
    </lineage>
</organism>
<sequence>MLAWYYYYGGDSGGGDSGGGGGSGTTTPSPLPAPIVAAAEEPPADIGKVDLRSLVKGSTLTFKKGWWVDGAYSNSTPSELTCATAGTCPGGGLATYVLGDTITKVTYTSSATKKVIGTIKLHLANGTVSEDFGTSQGASDYVNHTITEPRGIRHLWSKPDAPVLQHLGF</sequence>
<protein>
    <submittedName>
        <fullName evidence="1">Membrane protein</fullName>
    </submittedName>
</protein>